<dbReference type="SUPFAM" id="SSF56784">
    <property type="entry name" value="HAD-like"/>
    <property type="match status" value="1"/>
</dbReference>
<dbReference type="PATRIC" id="fig|1354272.4.peg.1239"/>
<keyword evidence="15" id="KW-1185">Reference proteome</keyword>
<comment type="caution">
    <text evidence="14">The sequence shown here is derived from an EMBL/GenBank/DDBJ whole genome shotgun (WGS) entry which is preliminary data.</text>
</comment>
<keyword evidence="4 9" id="KW-0378">Hydrolase</keyword>
<feature type="binding site" evidence="11">
    <location>
        <begin position="53"/>
        <end position="56"/>
    </location>
    <ligand>
        <name>substrate</name>
    </ligand>
</feature>
<dbReference type="InterPro" id="IPR036412">
    <property type="entry name" value="HAD-like_sf"/>
</dbReference>
<feature type="binding site" evidence="13">
    <location>
        <position position="11"/>
    </location>
    <ligand>
        <name>Mg(2+)</name>
        <dbReference type="ChEBI" id="CHEBI:18420"/>
    </ligand>
</feature>
<evidence type="ECO:0000256" key="8">
    <source>
        <dbReference type="ARBA" id="ARBA00061616"/>
    </source>
</evidence>
<feature type="binding site" evidence="13">
    <location>
        <position position="136"/>
    </location>
    <ligand>
        <name>Mg(2+)</name>
        <dbReference type="ChEBI" id="CHEBI:18420"/>
    </ligand>
</feature>
<dbReference type="OrthoDB" id="9781367at2"/>
<evidence type="ECO:0000256" key="11">
    <source>
        <dbReference type="PIRSR" id="PIRSR004682-2"/>
    </source>
</evidence>
<dbReference type="AlphaFoldDB" id="A0A1B7JZ90"/>
<feature type="binding site" evidence="13">
    <location>
        <position position="107"/>
    </location>
    <ligand>
        <name>Zn(2+)</name>
        <dbReference type="ChEBI" id="CHEBI:29105"/>
    </ligand>
</feature>
<dbReference type="NCBIfam" id="TIGR01656">
    <property type="entry name" value="Histidinol-ppas"/>
    <property type="match status" value="1"/>
</dbReference>
<evidence type="ECO:0000256" key="2">
    <source>
        <dbReference type="ARBA" id="ARBA00022490"/>
    </source>
</evidence>
<feature type="active site" description="Nucleophile" evidence="10">
    <location>
        <position position="11"/>
    </location>
</feature>
<dbReference type="GO" id="GO:0005737">
    <property type="term" value="C:cytoplasm"/>
    <property type="evidence" value="ECO:0007669"/>
    <property type="project" value="UniProtKB-SubCell"/>
</dbReference>
<keyword evidence="5 13" id="KW-0862">Zinc</keyword>
<evidence type="ECO:0000256" key="3">
    <source>
        <dbReference type="ARBA" id="ARBA00022723"/>
    </source>
</evidence>
<protein>
    <recommendedName>
        <fullName evidence="7 9">D,D-heptose 1,7-bisphosphate phosphatase</fullName>
        <ecNumber evidence="9">3.1.3.-</ecNumber>
    </recommendedName>
</protein>
<feature type="binding site" evidence="13">
    <location>
        <position position="94"/>
    </location>
    <ligand>
        <name>Zn(2+)</name>
        <dbReference type="ChEBI" id="CHEBI:29105"/>
    </ligand>
</feature>
<dbReference type="CDD" id="cd07503">
    <property type="entry name" value="HAD_HisB-N"/>
    <property type="match status" value="1"/>
</dbReference>
<dbReference type="EC" id="3.1.3.-" evidence="9"/>
<dbReference type="EMBL" id="LXEW01000018">
    <property type="protein sequence ID" value="OAT53044.1"/>
    <property type="molecule type" value="Genomic_DNA"/>
</dbReference>
<evidence type="ECO:0000256" key="1">
    <source>
        <dbReference type="ARBA" id="ARBA00004496"/>
    </source>
</evidence>
<evidence type="ECO:0000256" key="6">
    <source>
        <dbReference type="ARBA" id="ARBA00023277"/>
    </source>
</evidence>
<evidence type="ECO:0000256" key="9">
    <source>
        <dbReference type="PIRNR" id="PIRNR004682"/>
    </source>
</evidence>
<accession>A0A1B7JZ90</accession>
<comment type="cofactor">
    <cofactor evidence="13">
        <name>Zn(2+)</name>
        <dbReference type="ChEBI" id="CHEBI:29105"/>
    </cofactor>
</comment>
<feature type="binding site" evidence="13">
    <location>
        <position position="13"/>
    </location>
    <ligand>
        <name>Mg(2+)</name>
        <dbReference type="ChEBI" id="CHEBI:18420"/>
    </ligand>
</feature>
<dbReference type="Pfam" id="PF13242">
    <property type="entry name" value="Hydrolase_like"/>
    <property type="match status" value="1"/>
</dbReference>
<keyword evidence="6 9" id="KW-0119">Carbohydrate metabolism</keyword>
<evidence type="ECO:0000313" key="14">
    <source>
        <dbReference type="EMBL" id="OAT53044.1"/>
    </source>
</evidence>
<feature type="binding site" evidence="13">
    <location>
        <position position="109"/>
    </location>
    <ligand>
        <name>Zn(2+)</name>
        <dbReference type="ChEBI" id="CHEBI:29105"/>
    </ligand>
</feature>
<feature type="binding site" evidence="11">
    <location>
        <begin position="110"/>
        <end position="111"/>
    </location>
    <ligand>
        <name>substrate</name>
    </ligand>
</feature>
<dbReference type="FunFam" id="3.40.50.1000:FF:000037">
    <property type="entry name" value="D,D-heptose 1,7-bisphosphate phosphatase"/>
    <property type="match status" value="1"/>
</dbReference>
<evidence type="ECO:0000256" key="12">
    <source>
        <dbReference type="PIRSR" id="PIRSR004682-3"/>
    </source>
</evidence>
<feature type="site" description="Stabilizes the phosphoryl group" evidence="12">
    <location>
        <position position="53"/>
    </location>
</feature>
<feature type="site" description="Stabilizes the phosphoryl group" evidence="12">
    <location>
        <position position="111"/>
    </location>
</feature>
<feature type="site" description="Contributes to substrate recognition" evidence="12">
    <location>
        <position position="110"/>
    </location>
</feature>
<feature type="binding site" evidence="11">
    <location>
        <position position="137"/>
    </location>
    <ligand>
        <name>substrate</name>
    </ligand>
</feature>
<dbReference type="InterPro" id="IPR006543">
    <property type="entry name" value="Histidinol-phos"/>
</dbReference>
<dbReference type="InterPro" id="IPR023214">
    <property type="entry name" value="HAD_sf"/>
</dbReference>
<keyword evidence="13" id="KW-0460">Magnesium</keyword>
<dbReference type="PIRSF" id="PIRSF004682">
    <property type="entry name" value="GmhB"/>
    <property type="match status" value="1"/>
</dbReference>
<feature type="binding site" evidence="13">
    <location>
        <position position="137"/>
    </location>
    <ligand>
        <name>Mg(2+)</name>
        <dbReference type="ChEBI" id="CHEBI:18420"/>
    </ligand>
</feature>
<dbReference type="PANTHER" id="PTHR42891">
    <property type="entry name" value="D-GLYCERO-BETA-D-MANNO-HEPTOSE-1,7-BISPHOSPHATE 7-PHOSPHATASE"/>
    <property type="match status" value="1"/>
</dbReference>
<evidence type="ECO:0000256" key="7">
    <source>
        <dbReference type="ARBA" id="ARBA00031828"/>
    </source>
</evidence>
<feature type="active site" description="Proton donor" evidence="10">
    <location>
        <position position="13"/>
    </location>
</feature>
<sequence length="188" mass="20858">MSKGIPAVFLDRDGTINIDHGYVHKIDDFQFIEGAIEAMTELKKMGYALVVVTNQSGIGRGIYSEDQFMQLTEWMDWSLADRDVELDGIYFCPHHPEATEEEYRQDCNCRKPKAGMLLEAQEFLNIDMASSIMVGDKLADMQAGKAAQVGTTILVKSGEPVTDDAIANADIVINSIAELPEALKRIKK</sequence>
<proteinExistence type="inferred from homology"/>
<dbReference type="PANTHER" id="PTHR42891:SF1">
    <property type="entry name" value="D-GLYCERO-BETA-D-MANNO-HEPTOSE-1,7-BISPHOSPHATE 7-PHOSPHATASE"/>
    <property type="match status" value="1"/>
</dbReference>
<name>A0A1B7JZ90_9GAMM</name>
<organism evidence="14 15">
    <name type="scientific">Providencia heimbachae ATCC 35613</name>
    <dbReference type="NCBI Taxonomy" id="1354272"/>
    <lineage>
        <taxon>Bacteria</taxon>
        <taxon>Pseudomonadati</taxon>
        <taxon>Pseudomonadota</taxon>
        <taxon>Gammaproteobacteria</taxon>
        <taxon>Enterobacterales</taxon>
        <taxon>Morganellaceae</taxon>
        <taxon>Providencia</taxon>
    </lineage>
</organism>
<evidence type="ECO:0000256" key="5">
    <source>
        <dbReference type="ARBA" id="ARBA00022833"/>
    </source>
</evidence>
<keyword evidence="3 13" id="KW-0479">Metal-binding</keyword>
<dbReference type="GO" id="GO:0016791">
    <property type="term" value="F:phosphatase activity"/>
    <property type="evidence" value="ECO:0007669"/>
    <property type="project" value="InterPro"/>
</dbReference>
<dbReference type="InterPro" id="IPR006549">
    <property type="entry name" value="HAD-SF_hydro_IIIA"/>
</dbReference>
<feature type="binding site" evidence="13">
    <location>
        <position position="92"/>
    </location>
    <ligand>
        <name>Zn(2+)</name>
        <dbReference type="ChEBI" id="CHEBI:29105"/>
    </ligand>
</feature>
<evidence type="ECO:0000313" key="15">
    <source>
        <dbReference type="Proteomes" id="UP000078224"/>
    </source>
</evidence>
<comment type="subcellular location">
    <subcellularLocation>
        <location evidence="1 9">Cytoplasm</location>
    </subcellularLocation>
</comment>
<evidence type="ECO:0000256" key="10">
    <source>
        <dbReference type="PIRSR" id="PIRSR004682-1"/>
    </source>
</evidence>
<dbReference type="GO" id="GO:0046872">
    <property type="term" value="F:metal ion binding"/>
    <property type="evidence" value="ECO:0007669"/>
    <property type="project" value="UniProtKB-KW"/>
</dbReference>
<evidence type="ECO:0000256" key="13">
    <source>
        <dbReference type="PIRSR" id="PIRSR004682-4"/>
    </source>
</evidence>
<dbReference type="NCBIfam" id="NF006506">
    <property type="entry name" value="PRK08942.1"/>
    <property type="match status" value="1"/>
</dbReference>
<feature type="binding site" evidence="11">
    <location>
        <begin position="11"/>
        <end position="13"/>
    </location>
    <ligand>
        <name>substrate</name>
    </ligand>
</feature>
<comment type="cofactor">
    <cofactor evidence="13">
        <name>Mg(2+)</name>
        <dbReference type="ChEBI" id="CHEBI:18420"/>
    </cofactor>
</comment>
<dbReference type="NCBIfam" id="TIGR00213">
    <property type="entry name" value="GmhB_yaeD"/>
    <property type="match status" value="1"/>
</dbReference>
<keyword evidence="2 9" id="KW-0963">Cytoplasm</keyword>
<dbReference type="Gene3D" id="3.40.50.1000">
    <property type="entry name" value="HAD superfamily/HAD-like"/>
    <property type="match status" value="1"/>
</dbReference>
<dbReference type="GO" id="GO:0005975">
    <property type="term" value="P:carbohydrate metabolic process"/>
    <property type="evidence" value="ECO:0007669"/>
    <property type="project" value="InterPro"/>
</dbReference>
<dbReference type="InterPro" id="IPR004446">
    <property type="entry name" value="Heptose_bisP_phosphatase"/>
</dbReference>
<dbReference type="Proteomes" id="UP000078224">
    <property type="component" value="Unassembled WGS sequence"/>
</dbReference>
<evidence type="ECO:0000256" key="4">
    <source>
        <dbReference type="ARBA" id="ARBA00022801"/>
    </source>
</evidence>
<gene>
    <name evidence="14" type="ORF">M998_1221</name>
</gene>
<comment type="similarity">
    <text evidence="8 9">Belongs to the gmhB family.</text>
</comment>
<dbReference type="NCBIfam" id="TIGR01662">
    <property type="entry name" value="HAD-SF-IIIA"/>
    <property type="match status" value="1"/>
</dbReference>
<reference evidence="14 15" key="1">
    <citation type="submission" date="2016-04" db="EMBL/GenBank/DDBJ databases">
        <title>ATOL: Assembling a taxonomically balanced genome-scale reconstruction of the evolutionary history of the Enterobacteriaceae.</title>
        <authorList>
            <person name="Plunkett G.III."/>
            <person name="Neeno-Eckwall E.C."/>
            <person name="Glasner J.D."/>
            <person name="Perna N.T."/>
        </authorList>
    </citation>
    <scope>NUCLEOTIDE SEQUENCE [LARGE SCALE GENOMIC DNA]</scope>
    <source>
        <strain evidence="14 15">ATCC 35613</strain>
    </source>
</reference>
<dbReference type="RefSeq" id="WP_068441349.1">
    <property type="nucleotide sequence ID" value="NZ_LXEW01000018.1"/>
</dbReference>
<feature type="binding site" evidence="11">
    <location>
        <begin position="19"/>
        <end position="22"/>
    </location>
    <ligand>
        <name>substrate</name>
    </ligand>
</feature>